<dbReference type="RefSeq" id="WP_107978621.1">
    <property type="nucleotide sequence ID" value="NZ_BMEZ01000035.1"/>
</dbReference>
<dbReference type="SUPFAM" id="SSF55347">
    <property type="entry name" value="Glyceraldehyde-3-phosphate dehydrogenase-like, C-terminal domain"/>
    <property type="match status" value="1"/>
</dbReference>
<dbReference type="InterPro" id="IPR000683">
    <property type="entry name" value="Gfo/Idh/MocA-like_OxRdtase_N"/>
</dbReference>
<proteinExistence type="predicted"/>
<name>A0A2T6A7H5_9RHOB</name>
<dbReference type="InterPro" id="IPR036291">
    <property type="entry name" value="NAD(P)-bd_dom_sf"/>
</dbReference>
<dbReference type="Pfam" id="PF01408">
    <property type="entry name" value="GFO_IDH_MocA"/>
    <property type="match status" value="1"/>
</dbReference>
<dbReference type="Proteomes" id="UP000244069">
    <property type="component" value="Unassembled WGS sequence"/>
</dbReference>
<dbReference type="EMBL" id="QBKN01000036">
    <property type="protein sequence ID" value="PTX39788.1"/>
    <property type="molecule type" value="Genomic_DNA"/>
</dbReference>
<dbReference type="Gene3D" id="3.40.50.720">
    <property type="entry name" value="NAD(P)-binding Rossmann-like Domain"/>
    <property type="match status" value="1"/>
</dbReference>
<sequence length="379" mass="40630">MNNRIRVGIVGLKPGVSWAARAHVPALEFLKQDFEIAGVANTSLASSEAAAKAFGIPRAFADVEALARSPEIDLVAVTVRVPYHLELVRAAVDAGKHVYCEWPLGNGLAEAEEMAGMVRRAGVIGVAGTQARVAPEVLYLRKLIEDGYLGEVLSATITAQGRSWGPTHTDFANRAYLLDNRNGASMLTIPFGHTVGAVRDVLGDITALTAMIENRRKQILLPETGEIVPFDTPDQIAVCGRIGPQAAPIVMHYRGGMPRGETGLVWEINGTEGDLRVTGLHGGSQQVQLTLEGGQGAKAPFAKIALPPEFGGDWPDHIYPANVAQLYARMAADIRNGSQLAPSFDDAVELHRVIDAMERASAGRIWEDVTAPNRPLPYV</sequence>
<dbReference type="AlphaFoldDB" id="A0A2T6A7H5"/>
<dbReference type="InterPro" id="IPR055080">
    <property type="entry name" value="Gal80p-like_C"/>
</dbReference>
<feature type="domain" description="Gal80p-like C-terminal" evidence="2">
    <location>
        <begin position="135"/>
        <end position="279"/>
    </location>
</feature>
<dbReference type="Pfam" id="PF22685">
    <property type="entry name" value="Gal80p_C-like"/>
    <property type="match status" value="1"/>
</dbReference>
<keyword evidence="4" id="KW-1185">Reference proteome</keyword>
<reference evidence="3 4" key="1">
    <citation type="submission" date="2018-04" db="EMBL/GenBank/DDBJ databases">
        <title>Genomic Encyclopedia of Archaeal and Bacterial Type Strains, Phase II (KMG-II): from individual species to whole genera.</title>
        <authorList>
            <person name="Goeker M."/>
        </authorList>
    </citation>
    <scope>NUCLEOTIDE SEQUENCE [LARGE SCALE GENOMIC DNA]</scope>
    <source>
        <strain evidence="3 4">DSM 29329</strain>
    </source>
</reference>
<gene>
    <name evidence="3" type="ORF">C8N44_13631</name>
</gene>
<dbReference type="PANTHER" id="PTHR43708">
    <property type="entry name" value="CONSERVED EXPRESSED OXIDOREDUCTASE (EUROFUNG)"/>
    <property type="match status" value="1"/>
</dbReference>
<protein>
    <submittedName>
        <fullName evidence="3">Putative dehydrogenase</fullName>
    </submittedName>
</protein>
<feature type="domain" description="Gfo/Idh/MocA-like oxidoreductase N-terminal" evidence="1">
    <location>
        <begin position="5"/>
        <end position="124"/>
    </location>
</feature>
<accession>A0A2T6A7H5</accession>
<dbReference type="Gene3D" id="3.30.360.10">
    <property type="entry name" value="Dihydrodipicolinate Reductase, domain 2"/>
    <property type="match status" value="1"/>
</dbReference>
<dbReference type="InterPro" id="IPR051317">
    <property type="entry name" value="Gfo/Idh/MocA_oxidoreduct"/>
</dbReference>
<dbReference type="PANTHER" id="PTHR43708:SF1">
    <property type="entry name" value="GALACTOSE_LACTOSE METABOLISM REGULATORY PROTEIN GAL80"/>
    <property type="match status" value="1"/>
</dbReference>
<dbReference type="SUPFAM" id="SSF51735">
    <property type="entry name" value="NAD(P)-binding Rossmann-fold domains"/>
    <property type="match status" value="1"/>
</dbReference>
<evidence type="ECO:0000259" key="2">
    <source>
        <dbReference type="Pfam" id="PF22685"/>
    </source>
</evidence>
<evidence type="ECO:0000313" key="3">
    <source>
        <dbReference type="EMBL" id="PTX39788.1"/>
    </source>
</evidence>
<evidence type="ECO:0000313" key="4">
    <source>
        <dbReference type="Proteomes" id="UP000244069"/>
    </source>
</evidence>
<evidence type="ECO:0000259" key="1">
    <source>
        <dbReference type="Pfam" id="PF01408"/>
    </source>
</evidence>
<dbReference type="OrthoDB" id="9776544at2"/>
<comment type="caution">
    <text evidence="3">The sequence shown here is derived from an EMBL/GenBank/DDBJ whole genome shotgun (WGS) entry which is preliminary data.</text>
</comment>
<dbReference type="GO" id="GO:0000166">
    <property type="term" value="F:nucleotide binding"/>
    <property type="evidence" value="ECO:0007669"/>
    <property type="project" value="InterPro"/>
</dbReference>
<organism evidence="3 4">
    <name type="scientific">Allosediminivita pacifica</name>
    <dbReference type="NCBI Taxonomy" id="1267769"/>
    <lineage>
        <taxon>Bacteria</taxon>
        <taxon>Pseudomonadati</taxon>
        <taxon>Pseudomonadota</taxon>
        <taxon>Alphaproteobacteria</taxon>
        <taxon>Rhodobacterales</taxon>
        <taxon>Paracoccaceae</taxon>
        <taxon>Allosediminivita</taxon>
    </lineage>
</organism>